<protein>
    <submittedName>
        <fullName evidence="3">Uncharacterized protein</fullName>
    </submittedName>
</protein>
<dbReference type="Proteomes" id="UP000887566">
    <property type="component" value="Unplaced"/>
</dbReference>
<evidence type="ECO:0000313" key="3">
    <source>
        <dbReference type="WBParaSite" id="PSAMB.scaffold17469size1120.g37299.t1"/>
    </source>
</evidence>
<keyword evidence="2" id="KW-1185">Reference proteome</keyword>
<sequence>NIAGIDRCKFDLIVECPVYDDDLDSSGKTKKKQRRTPKLSSSESEDDQLEHGQRRKPRYLKVFERPSELAGQLNDLEPPKFLKPLEDLEISIGETAIFAA</sequence>
<evidence type="ECO:0000256" key="1">
    <source>
        <dbReference type="SAM" id="MobiDB-lite"/>
    </source>
</evidence>
<evidence type="ECO:0000313" key="2">
    <source>
        <dbReference type="Proteomes" id="UP000887566"/>
    </source>
</evidence>
<accession>A0A914VBB5</accession>
<dbReference type="WBParaSite" id="PSAMB.scaffold17469size1120.g37299.t1">
    <property type="protein sequence ID" value="PSAMB.scaffold17469size1120.g37299.t1"/>
    <property type="gene ID" value="PSAMB.scaffold17469size1120.g37299"/>
</dbReference>
<proteinExistence type="predicted"/>
<dbReference type="AlphaFoldDB" id="A0A914VBB5"/>
<reference evidence="3" key="1">
    <citation type="submission" date="2022-11" db="UniProtKB">
        <authorList>
            <consortium name="WormBaseParasite"/>
        </authorList>
    </citation>
    <scope>IDENTIFICATION</scope>
</reference>
<organism evidence="2 3">
    <name type="scientific">Plectus sambesii</name>
    <dbReference type="NCBI Taxonomy" id="2011161"/>
    <lineage>
        <taxon>Eukaryota</taxon>
        <taxon>Metazoa</taxon>
        <taxon>Ecdysozoa</taxon>
        <taxon>Nematoda</taxon>
        <taxon>Chromadorea</taxon>
        <taxon>Plectida</taxon>
        <taxon>Plectina</taxon>
        <taxon>Plectoidea</taxon>
        <taxon>Plectidae</taxon>
        <taxon>Plectus</taxon>
    </lineage>
</organism>
<feature type="region of interest" description="Disordered" evidence="1">
    <location>
        <begin position="19"/>
        <end position="61"/>
    </location>
</feature>
<name>A0A914VBB5_9BILA</name>
<feature type="compositionally biased region" description="Basic residues" evidence="1">
    <location>
        <begin position="28"/>
        <end position="37"/>
    </location>
</feature>